<dbReference type="InterPro" id="IPR029058">
    <property type="entry name" value="AB_hydrolase_fold"/>
</dbReference>
<gene>
    <name evidence="5" type="ORF">OK345_12605</name>
</gene>
<keyword evidence="6" id="KW-1185">Reference proteome</keyword>
<proteinExistence type="inferred from homology"/>
<dbReference type="PANTHER" id="PTHR43798:SF27">
    <property type="entry name" value="HYDROLASE ALPHA_BETA HYDROLASE FOLD FAMILY"/>
    <property type="match status" value="1"/>
</dbReference>
<dbReference type="Proteomes" id="UP001209922">
    <property type="component" value="Unassembled WGS sequence"/>
</dbReference>
<comment type="caution">
    <text evidence="5">The sequence shown here is derived from an EMBL/GenBank/DDBJ whole genome shotgun (WGS) entry which is preliminary data.</text>
</comment>
<evidence type="ECO:0000256" key="2">
    <source>
        <dbReference type="ARBA" id="ARBA00022801"/>
    </source>
</evidence>
<evidence type="ECO:0000313" key="6">
    <source>
        <dbReference type="Proteomes" id="UP001209922"/>
    </source>
</evidence>
<evidence type="ECO:0000259" key="4">
    <source>
        <dbReference type="Pfam" id="PF00561"/>
    </source>
</evidence>
<keyword evidence="2 5" id="KW-0378">Hydrolase</keyword>
<reference evidence="5 6" key="1">
    <citation type="submission" date="2022-10" db="EMBL/GenBank/DDBJ databases">
        <title>Xanthomonas sp. H13-6.</title>
        <authorList>
            <person name="Liu X."/>
            <person name="Deng Z."/>
            <person name="Jiang Y."/>
            <person name="Yu T."/>
            <person name="Ai J."/>
        </authorList>
    </citation>
    <scope>NUCLEOTIDE SEQUENCE [LARGE SCALE GENOMIC DNA]</scope>
    <source>
        <strain evidence="5 6">H13-6</strain>
    </source>
</reference>
<evidence type="ECO:0000256" key="3">
    <source>
        <dbReference type="SAM" id="SignalP"/>
    </source>
</evidence>
<accession>A0ABT3JYQ0</accession>
<dbReference type="PROSITE" id="PS51257">
    <property type="entry name" value="PROKAR_LIPOPROTEIN"/>
    <property type="match status" value="1"/>
</dbReference>
<dbReference type="GO" id="GO:0016787">
    <property type="term" value="F:hydrolase activity"/>
    <property type="evidence" value="ECO:0007669"/>
    <property type="project" value="UniProtKB-KW"/>
</dbReference>
<protein>
    <submittedName>
        <fullName evidence="5">Alpha/beta hydrolase</fullName>
    </submittedName>
</protein>
<evidence type="ECO:0000256" key="1">
    <source>
        <dbReference type="ARBA" id="ARBA00010088"/>
    </source>
</evidence>
<name>A0ABT3JYQ0_9XANT</name>
<dbReference type="RefSeq" id="WP_265128328.1">
    <property type="nucleotide sequence ID" value="NZ_JAPCHY010000010.1"/>
</dbReference>
<dbReference type="PANTHER" id="PTHR43798">
    <property type="entry name" value="MONOACYLGLYCEROL LIPASE"/>
    <property type="match status" value="1"/>
</dbReference>
<keyword evidence="3" id="KW-0732">Signal</keyword>
<dbReference type="SUPFAM" id="SSF53474">
    <property type="entry name" value="alpha/beta-Hydrolases"/>
    <property type="match status" value="1"/>
</dbReference>
<sequence length="502" mass="53582">MRHPRRTLAAGATALLLAACQPLPETAETAGRSFGQVQFQPCTLTSPQASGNVEAQCGTFEVAENPAEPQGRRIALNIAWLEADKNSVGSPDPVFFLAGGPGQAATEVASVINQALREVRKQRDVILVDQRGTGGSNPLTCLGADGKELPVDESVAPTPEAMADYARRCAASLQDRADTRFYTTTQAIADLDAVRAALGVEKINLIGGSYGTRVAQQYAARYPQHTRALVIDGVAPNELVVGGDFANTFEDAIGLQAAQCRGTPACAKRFPTDTGDQLRAVMARLRQAPVEVEYRDPGTGQARRDTLTAETVTGLAFAFSYVPQLSSLLPLVLDEAAQQRYAPLMSLARMAGRQVGGQINRGMQWSVICAEDADRYVAPEHSDRLLGPEVAQMFFAACQAWNAGERPQDFNLPLASELPVLLLSGELDPVTPPRYAEQVLKGLPNGRHLVAKGQGHGTLGVGCMPKLLGQYLENADAKGLDASCLDTLENVPAFTSFNGWEP</sequence>
<organism evidence="5 6">
    <name type="scientific">Xanthomonas chitinilytica</name>
    <dbReference type="NCBI Taxonomy" id="2989819"/>
    <lineage>
        <taxon>Bacteria</taxon>
        <taxon>Pseudomonadati</taxon>
        <taxon>Pseudomonadota</taxon>
        <taxon>Gammaproteobacteria</taxon>
        <taxon>Lysobacterales</taxon>
        <taxon>Lysobacteraceae</taxon>
        <taxon>Xanthomonas</taxon>
    </lineage>
</organism>
<feature type="domain" description="AB hydrolase-1" evidence="4">
    <location>
        <begin position="93"/>
        <end position="457"/>
    </location>
</feature>
<feature type="signal peptide" evidence="3">
    <location>
        <begin position="1"/>
        <end position="27"/>
    </location>
</feature>
<dbReference type="InterPro" id="IPR000073">
    <property type="entry name" value="AB_hydrolase_1"/>
</dbReference>
<comment type="similarity">
    <text evidence="1">Belongs to the peptidase S33 family.</text>
</comment>
<feature type="chain" id="PRO_5047530134" evidence="3">
    <location>
        <begin position="28"/>
        <end position="502"/>
    </location>
</feature>
<dbReference type="Pfam" id="PF00561">
    <property type="entry name" value="Abhydrolase_1"/>
    <property type="match status" value="1"/>
</dbReference>
<dbReference type="Gene3D" id="3.40.50.1820">
    <property type="entry name" value="alpha/beta hydrolase"/>
    <property type="match status" value="1"/>
</dbReference>
<dbReference type="InterPro" id="IPR050266">
    <property type="entry name" value="AB_hydrolase_sf"/>
</dbReference>
<dbReference type="InterPro" id="IPR002410">
    <property type="entry name" value="Peptidase_S33"/>
</dbReference>
<evidence type="ECO:0000313" key="5">
    <source>
        <dbReference type="EMBL" id="MCW4473344.1"/>
    </source>
</evidence>
<dbReference type="PRINTS" id="PR00793">
    <property type="entry name" value="PROAMNOPTASE"/>
</dbReference>
<dbReference type="EMBL" id="JAPCHY010000010">
    <property type="protein sequence ID" value="MCW4473344.1"/>
    <property type="molecule type" value="Genomic_DNA"/>
</dbReference>